<evidence type="ECO:0000313" key="4">
    <source>
        <dbReference type="EMBL" id="QJA99449.1"/>
    </source>
</evidence>
<keyword evidence="4" id="KW-0378">Hydrolase</keyword>
<reference evidence="4" key="1">
    <citation type="submission" date="2020-03" db="EMBL/GenBank/DDBJ databases">
        <title>The deep terrestrial virosphere.</title>
        <authorList>
            <person name="Holmfeldt K."/>
            <person name="Nilsson E."/>
            <person name="Simone D."/>
            <person name="Lopez-Fernandez M."/>
            <person name="Wu X."/>
            <person name="de Brujin I."/>
            <person name="Lundin D."/>
            <person name="Andersson A."/>
            <person name="Bertilsson S."/>
            <person name="Dopson M."/>
        </authorList>
    </citation>
    <scope>NUCLEOTIDE SEQUENCE</scope>
    <source>
        <strain evidence="4">MM171A01009</strain>
    </source>
</reference>
<dbReference type="InterPro" id="IPR036388">
    <property type="entry name" value="WH-like_DNA-bd_sf"/>
</dbReference>
<dbReference type="SUPFAM" id="SSF46689">
    <property type="entry name" value="Homeodomain-like"/>
    <property type="match status" value="1"/>
</dbReference>
<dbReference type="SUPFAM" id="SSF54060">
    <property type="entry name" value="His-Me finger endonucleases"/>
    <property type="match status" value="1"/>
</dbReference>
<dbReference type="InterPro" id="IPR003615">
    <property type="entry name" value="HNH_nuc"/>
</dbReference>
<dbReference type="InterPro" id="IPR044925">
    <property type="entry name" value="His-Me_finger_sf"/>
</dbReference>
<dbReference type="Gene3D" id="1.10.10.10">
    <property type="entry name" value="Winged helix-like DNA-binding domain superfamily/Winged helix DNA-binding domain"/>
    <property type="match status" value="1"/>
</dbReference>
<evidence type="ECO:0000259" key="3">
    <source>
        <dbReference type="Pfam" id="PF13392"/>
    </source>
</evidence>
<feature type="domain" description="HNH nuclease" evidence="3">
    <location>
        <begin position="100"/>
        <end position="129"/>
    </location>
</feature>
<dbReference type="InterPro" id="IPR009057">
    <property type="entry name" value="Homeodomain-like_sf"/>
</dbReference>
<dbReference type="Pfam" id="PF13392">
    <property type="entry name" value="HNH_3"/>
    <property type="match status" value="1"/>
</dbReference>
<proteinExistence type="predicted"/>
<keyword evidence="4" id="KW-0255">Endonuclease</keyword>
<accession>A0A6M3LZV6</accession>
<dbReference type="GO" id="GO:0016987">
    <property type="term" value="F:sigma factor activity"/>
    <property type="evidence" value="ECO:0007669"/>
    <property type="project" value="InterPro"/>
</dbReference>
<feature type="domain" description="RNA polymerase sigma factor 70 region 4 type 2" evidence="2">
    <location>
        <begin position="15"/>
        <end position="45"/>
    </location>
</feature>
<gene>
    <name evidence="4" type="ORF">MM171A01009_0012</name>
</gene>
<keyword evidence="4" id="KW-0540">Nuclease</keyword>
<dbReference type="InterPro" id="IPR013249">
    <property type="entry name" value="RNA_pol_sigma70_r4_t2"/>
</dbReference>
<protein>
    <submittedName>
        <fullName evidence="4">Putative homing endonuclease</fullName>
    </submittedName>
</protein>
<dbReference type="GO" id="GO:0006352">
    <property type="term" value="P:DNA-templated transcription initiation"/>
    <property type="evidence" value="ECO:0007669"/>
    <property type="project" value="InterPro"/>
</dbReference>
<organism evidence="4">
    <name type="scientific">viral metagenome</name>
    <dbReference type="NCBI Taxonomy" id="1070528"/>
    <lineage>
        <taxon>unclassified sequences</taxon>
        <taxon>metagenomes</taxon>
        <taxon>organismal metagenomes</taxon>
    </lineage>
</organism>
<dbReference type="Pfam" id="PF08281">
    <property type="entry name" value="Sigma70_r4_2"/>
    <property type="match status" value="1"/>
</dbReference>
<dbReference type="EMBL" id="MT143651">
    <property type="protein sequence ID" value="QJA99449.1"/>
    <property type="molecule type" value="Genomic_DNA"/>
</dbReference>
<name>A0A6M3LZV6_9ZZZZ</name>
<feature type="compositionally biased region" description="Basic and acidic residues" evidence="1">
    <location>
        <begin position="67"/>
        <end position="81"/>
    </location>
</feature>
<dbReference type="AlphaFoldDB" id="A0A6M3LZV6"/>
<evidence type="ECO:0000259" key="2">
    <source>
        <dbReference type="Pfam" id="PF08281"/>
    </source>
</evidence>
<dbReference type="GO" id="GO:0003677">
    <property type="term" value="F:DNA binding"/>
    <property type="evidence" value="ECO:0007669"/>
    <property type="project" value="InterPro"/>
</dbReference>
<feature type="region of interest" description="Disordered" evidence="1">
    <location>
        <begin position="67"/>
        <end position="86"/>
    </location>
</feature>
<dbReference type="GO" id="GO:0004519">
    <property type="term" value="F:endonuclease activity"/>
    <property type="evidence" value="ECO:0007669"/>
    <property type="project" value="UniProtKB-KW"/>
</dbReference>
<sequence length="144" mass="16964">MKGHLGKYREEHHEKALALHDEQGKTAREISEMMNIPETTIRSWIKGIGKPYSAWTDEEVTERKRNLRESKMGDKNPRWGGDDVQPMAGRLRAQRRFYAPPGYDRHHIDGNTLNNEPENIRVSTRRDHMIEDGRLERFKKSKTR</sequence>
<evidence type="ECO:0000256" key="1">
    <source>
        <dbReference type="SAM" id="MobiDB-lite"/>
    </source>
</evidence>